<evidence type="ECO:0000313" key="7">
    <source>
        <dbReference type="Proteomes" id="UP000666915"/>
    </source>
</evidence>
<dbReference type="SMART" id="SM00418">
    <property type="entry name" value="HTH_ARSR"/>
    <property type="match status" value="1"/>
</dbReference>
<organism evidence="6 7">
    <name type="scientific">Actinomadura nitritigenes</name>
    <dbReference type="NCBI Taxonomy" id="134602"/>
    <lineage>
        <taxon>Bacteria</taxon>
        <taxon>Bacillati</taxon>
        <taxon>Actinomycetota</taxon>
        <taxon>Actinomycetes</taxon>
        <taxon>Streptosporangiales</taxon>
        <taxon>Thermomonosporaceae</taxon>
        <taxon>Actinomadura</taxon>
    </lineage>
</organism>
<evidence type="ECO:0000259" key="4">
    <source>
        <dbReference type="PROSITE" id="PS50206"/>
    </source>
</evidence>
<proteinExistence type="predicted"/>
<accession>A0ABS3QZI1</accession>
<dbReference type="Proteomes" id="UP000666915">
    <property type="component" value="Unassembled WGS sequence"/>
</dbReference>
<dbReference type="CDD" id="cd00090">
    <property type="entry name" value="HTH_ARSR"/>
    <property type="match status" value="1"/>
</dbReference>
<dbReference type="PROSITE" id="PS50206">
    <property type="entry name" value="RHODANESE_3"/>
    <property type="match status" value="1"/>
</dbReference>
<dbReference type="NCBIfam" id="NF033788">
    <property type="entry name" value="HTH_metalloreg"/>
    <property type="match status" value="1"/>
</dbReference>
<dbReference type="InterPro" id="IPR001307">
    <property type="entry name" value="Thiosulphate_STrfase_CS"/>
</dbReference>
<dbReference type="SUPFAM" id="SSF46785">
    <property type="entry name" value="Winged helix' DNA-binding domain"/>
    <property type="match status" value="1"/>
</dbReference>
<evidence type="ECO:0000259" key="5">
    <source>
        <dbReference type="PROSITE" id="PS50987"/>
    </source>
</evidence>
<evidence type="ECO:0000256" key="2">
    <source>
        <dbReference type="ARBA" id="ARBA00023125"/>
    </source>
</evidence>
<dbReference type="SUPFAM" id="SSF52821">
    <property type="entry name" value="Rhodanese/Cell cycle control phosphatase"/>
    <property type="match status" value="1"/>
</dbReference>
<reference evidence="6 7" key="1">
    <citation type="submission" date="2021-03" db="EMBL/GenBank/DDBJ databases">
        <authorList>
            <person name="Kanchanasin P."/>
            <person name="Saeng-In P."/>
            <person name="Phongsopitanun W."/>
            <person name="Yuki M."/>
            <person name="Kudo T."/>
            <person name="Ohkuma M."/>
            <person name="Tanasupawat S."/>
        </authorList>
    </citation>
    <scope>NUCLEOTIDE SEQUENCE [LARGE SCALE GENOMIC DNA]</scope>
    <source>
        <strain evidence="6 7">L46</strain>
    </source>
</reference>
<dbReference type="InterPro" id="IPR001763">
    <property type="entry name" value="Rhodanese-like_dom"/>
</dbReference>
<dbReference type="PANTHER" id="PTHR43132:SF8">
    <property type="entry name" value="HTH-TYPE TRANSCRIPTIONAL REGULATOR KMTR"/>
    <property type="match status" value="1"/>
</dbReference>
<dbReference type="InterPro" id="IPR011991">
    <property type="entry name" value="ArsR-like_HTH"/>
</dbReference>
<feature type="domain" description="Rhodanese" evidence="4">
    <location>
        <begin position="136"/>
        <end position="225"/>
    </location>
</feature>
<keyword evidence="2" id="KW-0238">DNA-binding</keyword>
<dbReference type="Gene3D" id="3.40.250.10">
    <property type="entry name" value="Rhodanese-like domain"/>
    <property type="match status" value="1"/>
</dbReference>
<protein>
    <submittedName>
        <fullName evidence="6">Metalloregulator ArsR/SmtB family transcription factor</fullName>
    </submittedName>
</protein>
<dbReference type="InterPro" id="IPR036873">
    <property type="entry name" value="Rhodanese-like_dom_sf"/>
</dbReference>
<dbReference type="InterPro" id="IPR036390">
    <property type="entry name" value="WH_DNA-bd_sf"/>
</dbReference>
<keyword evidence="7" id="KW-1185">Reference proteome</keyword>
<comment type="caution">
    <text evidence="6">The sequence shown here is derived from an EMBL/GenBank/DDBJ whole genome shotgun (WGS) entry which is preliminary data.</text>
</comment>
<dbReference type="Pfam" id="PF01022">
    <property type="entry name" value="HTH_5"/>
    <property type="match status" value="1"/>
</dbReference>
<dbReference type="PANTHER" id="PTHR43132">
    <property type="entry name" value="ARSENICAL RESISTANCE OPERON REPRESSOR ARSR-RELATED"/>
    <property type="match status" value="1"/>
</dbReference>
<dbReference type="PRINTS" id="PR00778">
    <property type="entry name" value="HTHARSR"/>
</dbReference>
<dbReference type="InterPro" id="IPR051011">
    <property type="entry name" value="Metal_resp_trans_reg"/>
</dbReference>
<evidence type="ECO:0000313" key="6">
    <source>
        <dbReference type="EMBL" id="MBO2439407.1"/>
    </source>
</evidence>
<dbReference type="PROSITE" id="PS00380">
    <property type="entry name" value="RHODANESE_1"/>
    <property type="match status" value="1"/>
</dbReference>
<dbReference type="EMBL" id="JAGEOK010000010">
    <property type="protein sequence ID" value="MBO2439407.1"/>
    <property type="molecule type" value="Genomic_DNA"/>
</dbReference>
<dbReference type="InterPro" id="IPR001845">
    <property type="entry name" value="HTH_ArsR_DNA-bd_dom"/>
</dbReference>
<dbReference type="Pfam" id="PF00581">
    <property type="entry name" value="Rhodanese"/>
    <property type="match status" value="1"/>
</dbReference>
<evidence type="ECO:0000256" key="1">
    <source>
        <dbReference type="ARBA" id="ARBA00023015"/>
    </source>
</evidence>
<sequence length="238" mass="24900">MSSAKARVYAGFARIGKALSNPARLELLDLLAQGERGVEELAAAAGMKVSNTSAQLKELAGAGLVASRRSGTRVVYRLADAQVGVFVEQAKQLAHARLPEVRDAARAWLGEVDHLEPVTRDELARLVDGIGGGEGDGGGVVVLDVRPSAEYAAAHLPGARSIPVDQLADRLDELPAEAEIVAYCRGRYCLMSLEAVRLLRSHGRRARPLLSGVTEWRADGRPVAAGAPAGAGDPVGGS</sequence>
<feature type="domain" description="HTH arsR-type" evidence="5">
    <location>
        <begin position="4"/>
        <end position="98"/>
    </location>
</feature>
<keyword evidence="1" id="KW-0805">Transcription regulation</keyword>
<dbReference type="Gene3D" id="1.10.10.10">
    <property type="entry name" value="Winged helix-like DNA-binding domain superfamily/Winged helix DNA-binding domain"/>
    <property type="match status" value="1"/>
</dbReference>
<dbReference type="PROSITE" id="PS50987">
    <property type="entry name" value="HTH_ARSR_2"/>
    <property type="match status" value="1"/>
</dbReference>
<dbReference type="InterPro" id="IPR036388">
    <property type="entry name" value="WH-like_DNA-bd_sf"/>
</dbReference>
<name>A0ABS3QZI1_9ACTN</name>
<dbReference type="RefSeq" id="WP_208267880.1">
    <property type="nucleotide sequence ID" value="NZ_BAAAGM010000033.1"/>
</dbReference>
<evidence type="ECO:0000256" key="3">
    <source>
        <dbReference type="ARBA" id="ARBA00023163"/>
    </source>
</evidence>
<keyword evidence="3" id="KW-0804">Transcription</keyword>
<gene>
    <name evidence="6" type="ORF">J4557_17935</name>
</gene>
<dbReference type="SMART" id="SM00450">
    <property type="entry name" value="RHOD"/>
    <property type="match status" value="1"/>
</dbReference>